<feature type="region of interest" description="Disordered" evidence="1">
    <location>
        <begin position="482"/>
        <end position="508"/>
    </location>
</feature>
<comment type="caution">
    <text evidence="2">The sequence shown here is derived from an EMBL/GenBank/DDBJ whole genome shotgun (WGS) entry which is preliminary data.</text>
</comment>
<gene>
    <name evidence="2" type="ORF">R1sor_004218</name>
</gene>
<evidence type="ECO:0000256" key="1">
    <source>
        <dbReference type="SAM" id="MobiDB-lite"/>
    </source>
</evidence>
<proteinExistence type="predicted"/>
<name>A0ABD3H5R3_9MARC</name>
<sequence>MKCRNLNWVPTENNILTSGGSSTWVVKDRCCGYGRLHSPSLRTGADVHLGDTDRIRIRPSPFMLPSQSSHEPPARAPPETKGMLMHHGACLPPVMESPGGRPSRSGYDTDVLTSSSGAKLFRLIDIKPEKQDGSSLAKITLPRGQIISFCQALDAESTKESPEGTLAICFKELDRTRLNVIGFYGSKVLLLECFSCCNTIAADIDDPVYGTMHDDVLLPGLYALLSMDKRTLFVFYWHQGQVFPTASKNGTCVNFVRYLVDLCDTVFILLEGSDESISERLISRPRGLNRKREIRIQRLQTTTNTAELFRGFSLPLQIPASAIDQPTKVEYEKELEICEGSRCGILSRMLAPPRRFWCPREVFVRLQEMSTGLALFIGKPVDFTFEGLELENLSIFLQCSDSPPGKQYLGLLQKQRQRRDDFAKTNGSDREQRLIKYEEMVQEAITNFILEYLKAAQVFSWEEVLLKDASLEVLLGMLPSSHDQKSLESGALQKHPGSSYSTRTPWYP</sequence>
<protein>
    <submittedName>
        <fullName evidence="2">Uncharacterized protein</fullName>
    </submittedName>
</protein>
<organism evidence="2 3">
    <name type="scientific">Riccia sorocarpa</name>
    <dbReference type="NCBI Taxonomy" id="122646"/>
    <lineage>
        <taxon>Eukaryota</taxon>
        <taxon>Viridiplantae</taxon>
        <taxon>Streptophyta</taxon>
        <taxon>Embryophyta</taxon>
        <taxon>Marchantiophyta</taxon>
        <taxon>Marchantiopsida</taxon>
        <taxon>Marchantiidae</taxon>
        <taxon>Marchantiales</taxon>
        <taxon>Ricciaceae</taxon>
        <taxon>Riccia</taxon>
    </lineage>
</organism>
<evidence type="ECO:0000313" key="2">
    <source>
        <dbReference type="EMBL" id="KAL3686196.1"/>
    </source>
</evidence>
<dbReference type="Proteomes" id="UP001633002">
    <property type="component" value="Unassembled WGS sequence"/>
</dbReference>
<reference evidence="2 3" key="1">
    <citation type="submission" date="2024-09" db="EMBL/GenBank/DDBJ databases">
        <title>Chromosome-scale assembly of Riccia sorocarpa.</title>
        <authorList>
            <person name="Paukszto L."/>
        </authorList>
    </citation>
    <scope>NUCLEOTIDE SEQUENCE [LARGE SCALE GENOMIC DNA]</scope>
    <source>
        <strain evidence="2">LP-2024</strain>
        <tissue evidence="2">Aerial parts of the thallus</tissue>
    </source>
</reference>
<feature type="region of interest" description="Disordered" evidence="1">
    <location>
        <begin position="61"/>
        <end position="86"/>
    </location>
</feature>
<keyword evidence="3" id="KW-1185">Reference proteome</keyword>
<feature type="compositionally biased region" description="Polar residues" evidence="1">
    <location>
        <begin position="496"/>
        <end position="508"/>
    </location>
</feature>
<dbReference type="AlphaFoldDB" id="A0ABD3H5R3"/>
<evidence type="ECO:0000313" key="3">
    <source>
        <dbReference type="Proteomes" id="UP001633002"/>
    </source>
</evidence>
<accession>A0ABD3H5R3</accession>
<dbReference type="EMBL" id="JBJQOH010000006">
    <property type="protein sequence ID" value="KAL3686196.1"/>
    <property type="molecule type" value="Genomic_DNA"/>
</dbReference>